<sequence length="216" mass="24116">MSVPAIVHYTLPDSPYAMWARGELADWLRVPKNVLVEVIGGEIVVSPARTFPHAAILGDIQREFSGRGFVDTRFPWRAFQVLGVDVVEIGDGYIPDLLVLHRQTEAEGWAGNFEFPRADQVELVVEVTSRASACDDREPGPGRRTTKWSGYARGGVPHYLLVDRDPSRPGVTLFGEPDRSAGSYQMLATWKLGDLVTLPEPFGIEIRTDLWRPWSD</sequence>
<dbReference type="InterPro" id="IPR011335">
    <property type="entry name" value="Restrct_endonuc-II-like"/>
</dbReference>
<comment type="caution">
    <text evidence="2">The sequence shown here is derived from an EMBL/GenBank/DDBJ whole genome shotgun (WGS) entry which is preliminary data.</text>
</comment>
<dbReference type="PANTHER" id="PTHR35400:SF3">
    <property type="entry name" value="SLL1072 PROTEIN"/>
    <property type="match status" value="1"/>
</dbReference>
<accession>A0A7W7R6N1</accession>
<protein>
    <recommendedName>
        <fullName evidence="1">Putative restriction endonuclease domain-containing protein</fullName>
    </recommendedName>
</protein>
<dbReference type="SUPFAM" id="SSF52980">
    <property type="entry name" value="Restriction endonuclease-like"/>
    <property type="match status" value="1"/>
</dbReference>
<dbReference type="Gene3D" id="3.90.1570.10">
    <property type="entry name" value="tt1808, chain A"/>
    <property type="match status" value="1"/>
</dbReference>
<organism evidence="2 3">
    <name type="scientific">Kitasatospora kifunensis</name>
    <name type="common">Streptomyces kifunensis</name>
    <dbReference type="NCBI Taxonomy" id="58351"/>
    <lineage>
        <taxon>Bacteria</taxon>
        <taxon>Bacillati</taxon>
        <taxon>Actinomycetota</taxon>
        <taxon>Actinomycetes</taxon>
        <taxon>Kitasatosporales</taxon>
        <taxon>Streptomycetaceae</taxon>
        <taxon>Kitasatospora</taxon>
    </lineage>
</organism>
<dbReference type="PANTHER" id="PTHR35400">
    <property type="entry name" value="SLR1083 PROTEIN"/>
    <property type="match status" value="1"/>
</dbReference>
<dbReference type="Proteomes" id="UP000540506">
    <property type="component" value="Unassembled WGS sequence"/>
</dbReference>
<proteinExistence type="predicted"/>
<evidence type="ECO:0000313" key="3">
    <source>
        <dbReference type="Proteomes" id="UP000540506"/>
    </source>
</evidence>
<gene>
    <name evidence="2" type="ORF">FHR34_004849</name>
</gene>
<dbReference type="AlphaFoldDB" id="A0A7W7R6N1"/>
<dbReference type="CDD" id="cd06260">
    <property type="entry name" value="DUF820-like"/>
    <property type="match status" value="1"/>
</dbReference>
<reference evidence="2 3" key="1">
    <citation type="submission" date="2020-08" db="EMBL/GenBank/DDBJ databases">
        <title>Sequencing the genomes of 1000 actinobacteria strains.</title>
        <authorList>
            <person name="Klenk H.-P."/>
        </authorList>
    </citation>
    <scope>NUCLEOTIDE SEQUENCE [LARGE SCALE GENOMIC DNA]</scope>
    <source>
        <strain evidence="2 3">DSM 41654</strain>
    </source>
</reference>
<dbReference type="Pfam" id="PF05685">
    <property type="entry name" value="Uma2"/>
    <property type="match status" value="1"/>
</dbReference>
<keyword evidence="3" id="KW-1185">Reference proteome</keyword>
<feature type="domain" description="Putative restriction endonuclease" evidence="1">
    <location>
        <begin position="31"/>
        <end position="206"/>
    </location>
</feature>
<dbReference type="InterPro" id="IPR012296">
    <property type="entry name" value="Nuclease_put_TT1808"/>
</dbReference>
<evidence type="ECO:0000313" key="2">
    <source>
        <dbReference type="EMBL" id="MBB4925856.1"/>
    </source>
</evidence>
<dbReference type="RefSeq" id="WP_184938385.1">
    <property type="nucleotide sequence ID" value="NZ_JACHJV010000001.1"/>
</dbReference>
<name>A0A7W7R6N1_KITKI</name>
<evidence type="ECO:0000259" key="1">
    <source>
        <dbReference type="Pfam" id="PF05685"/>
    </source>
</evidence>
<dbReference type="EMBL" id="JACHJV010000001">
    <property type="protein sequence ID" value="MBB4925856.1"/>
    <property type="molecule type" value="Genomic_DNA"/>
</dbReference>
<dbReference type="InterPro" id="IPR008538">
    <property type="entry name" value="Uma2"/>
</dbReference>